<evidence type="ECO:0000313" key="1">
    <source>
        <dbReference type="EMBL" id="MFC4632362.1"/>
    </source>
</evidence>
<dbReference type="RefSeq" id="WP_379976549.1">
    <property type="nucleotide sequence ID" value="NZ_JBHSFV010000001.1"/>
</dbReference>
<dbReference type="PROSITE" id="PS51257">
    <property type="entry name" value="PROKAR_LIPOPROTEIN"/>
    <property type="match status" value="1"/>
</dbReference>
<name>A0ABV9HQD5_9FLAO</name>
<dbReference type="EMBL" id="JBHSFV010000001">
    <property type="protein sequence ID" value="MFC4632362.1"/>
    <property type="molecule type" value="Genomic_DNA"/>
</dbReference>
<sequence>MKKIVTLVLISAFIFACSKDDMVEEVQQDTDSLTQTEARNAEAESPAEILDFASFDELENFIRELQDSDTDLLDEAISRSAETGYQSLLYIYDADLATLDEKGIDMEKVPVVHSYDDMLHLLLNQNGEIKVANQIFRIDGEFVFQYEQGASDQISSFLDNYNTGEIRLEKGESQQISEELLVYRHNNDEDITGDLDKEATENQKGVTAYDYFSGGQYRMRSRQFNGFWLFYSNVGFSTKVQKRKRYWFFGWRYYWGTVKKYNRLNYNVVYTAHGTWAITYTAEAQGAKDCFCNIARRTIDWSVGVPVAPYYYSVDSGQSNHWAHEFSVTPNTVNRTFNY</sequence>
<keyword evidence="2" id="KW-1185">Reference proteome</keyword>
<reference evidence="2" key="1">
    <citation type="journal article" date="2019" name="Int. J. Syst. Evol. Microbiol.">
        <title>The Global Catalogue of Microorganisms (GCM) 10K type strain sequencing project: providing services to taxonomists for standard genome sequencing and annotation.</title>
        <authorList>
            <consortium name="The Broad Institute Genomics Platform"/>
            <consortium name="The Broad Institute Genome Sequencing Center for Infectious Disease"/>
            <person name="Wu L."/>
            <person name="Ma J."/>
        </authorList>
    </citation>
    <scope>NUCLEOTIDE SEQUENCE [LARGE SCALE GENOMIC DNA]</scope>
    <source>
        <strain evidence="2">YJ-61-S</strain>
    </source>
</reference>
<dbReference type="Proteomes" id="UP001596043">
    <property type="component" value="Unassembled WGS sequence"/>
</dbReference>
<proteinExistence type="predicted"/>
<accession>A0ABV9HQD5</accession>
<gene>
    <name evidence="1" type="ORF">ACFO3O_00470</name>
</gene>
<comment type="caution">
    <text evidence="1">The sequence shown here is derived from an EMBL/GenBank/DDBJ whole genome shotgun (WGS) entry which is preliminary data.</text>
</comment>
<organism evidence="1 2">
    <name type="scientific">Dokdonia ponticola</name>
    <dbReference type="NCBI Taxonomy" id="2041041"/>
    <lineage>
        <taxon>Bacteria</taxon>
        <taxon>Pseudomonadati</taxon>
        <taxon>Bacteroidota</taxon>
        <taxon>Flavobacteriia</taxon>
        <taxon>Flavobacteriales</taxon>
        <taxon>Flavobacteriaceae</taxon>
        <taxon>Dokdonia</taxon>
    </lineage>
</organism>
<protein>
    <submittedName>
        <fullName evidence="1">Uncharacterized protein</fullName>
    </submittedName>
</protein>
<evidence type="ECO:0000313" key="2">
    <source>
        <dbReference type="Proteomes" id="UP001596043"/>
    </source>
</evidence>